<dbReference type="Pfam" id="PF00201">
    <property type="entry name" value="UDPGT"/>
    <property type="match status" value="1"/>
</dbReference>
<proteinExistence type="predicted"/>
<dbReference type="InterPro" id="IPR002213">
    <property type="entry name" value="UDP_glucos_trans"/>
</dbReference>
<name>A0A1Q8RNC3_9PEZI</name>
<evidence type="ECO:0000313" key="2">
    <source>
        <dbReference type="EMBL" id="OLN85845.1"/>
    </source>
</evidence>
<dbReference type="Proteomes" id="UP000186583">
    <property type="component" value="Unassembled WGS sequence"/>
</dbReference>
<dbReference type="GO" id="GO:0008194">
    <property type="term" value="F:UDP-glycosyltransferase activity"/>
    <property type="evidence" value="ECO:0007669"/>
    <property type="project" value="InterPro"/>
</dbReference>
<dbReference type="PANTHER" id="PTHR21015">
    <property type="entry name" value="UDP-N-ACETYLGLUCOSAMINE--N-ACETYLMURAMYL-(PENTAPEPTIDE) PYROPHOSPHORYL-UNDECAPRENOL N-ACETYLGLUCOSAMINE TRANSFERASE 1"/>
    <property type="match status" value="1"/>
</dbReference>
<dbReference type="PANTHER" id="PTHR21015:SF22">
    <property type="entry name" value="GLYCOSYLTRANSFERASE"/>
    <property type="match status" value="1"/>
</dbReference>
<dbReference type="Gene3D" id="3.40.50.2000">
    <property type="entry name" value="Glycogen Phosphorylase B"/>
    <property type="match status" value="2"/>
</dbReference>
<sequence>MATSLGSLTKAIEEVAASGVGDGSKKRPYLVFCSAAVSGHTFPLLQIAAEMIQRGFEATYIGGEEFHPQIKRMGAAHVQTPAAVSPEQMEVRSKIPAGMPRVMWDLSNIFVKPVPKLFAILMDTLEKIREERPNQQVVIVHETFFMGLTPMMYGTPMPKGYSTRPPVIDINVTPVVATSIDTGPFGPGLPPDATESGRARNKLLNEMFFSPMGPFFAVAQEYSDILKSLGAARTAVPAALFETWQTSYDVTLQLCTPSLEYPRSDHPATIKYAGCLPPKPIDPNYKYPDWWGDITAGNKKIVGVAQGTVAVEYADLIIPTIQGLAHRDDVIVVAILGVKEAKLPDDFTVPANARVVDYLSYDALLAHADVWVMNAGYGGFMHGIANGVPMVLGGDTEDKPEVSMRGEWAGVAYNLKTGRPTPEQVAAGVEAILANDKYKKRVLEIQKESEDIRALDVVEKYIWQYADSI</sequence>
<keyword evidence="1" id="KW-0808">Transferase</keyword>
<keyword evidence="3" id="KW-1185">Reference proteome</keyword>
<dbReference type="AlphaFoldDB" id="A0A1Q8RNC3"/>
<dbReference type="OrthoDB" id="5835829at2759"/>
<dbReference type="EMBL" id="MPGH01000141">
    <property type="protein sequence ID" value="OLN85845.1"/>
    <property type="molecule type" value="Genomic_DNA"/>
</dbReference>
<evidence type="ECO:0000256" key="1">
    <source>
        <dbReference type="ARBA" id="ARBA00022679"/>
    </source>
</evidence>
<protein>
    <submittedName>
        <fullName evidence="2">4'-demethylrebeccamycin synthase 5</fullName>
    </submittedName>
</protein>
<reference evidence="2 3" key="1">
    <citation type="submission" date="2016-11" db="EMBL/GenBank/DDBJ databases">
        <title>Draft Genome Assembly of Colletotrichum chlorophyti a pathogen of herbaceous plants.</title>
        <authorList>
            <person name="Gan P."/>
            <person name="Narusaka M."/>
            <person name="Tsushima A."/>
            <person name="Narusaka Y."/>
            <person name="Takano Y."/>
            <person name="Shirasu K."/>
        </authorList>
    </citation>
    <scope>NUCLEOTIDE SEQUENCE [LARGE SCALE GENOMIC DNA]</scope>
    <source>
        <strain evidence="2 3">NTL11</strain>
    </source>
</reference>
<comment type="caution">
    <text evidence="2">The sequence shown here is derived from an EMBL/GenBank/DDBJ whole genome shotgun (WGS) entry which is preliminary data.</text>
</comment>
<gene>
    <name evidence="2" type="ORF">CCHL11_09917</name>
</gene>
<organism evidence="2 3">
    <name type="scientific">Colletotrichum chlorophyti</name>
    <dbReference type="NCBI Taxonomy" id="708187"/>
    <lineage>
        <taxon>Eukaryota</taxon>
        <taxon>Fungi</taxon>
        <taxon>Dikarya</taxon>
        <taxon>Ascomycota</taxon>
        <taxon>Pezizomycotina</taxon>
        <taxon>Sordariomycetes</taxon>
        <taxon>Hypocreomycetidae</taxon>
        <taxon>Glomerellales</taxon>
        <taxon>Glomerellaceae</taxon>
        <taxon>Colletotrichum</taxon>
    </lineage>
</organism>
<accession>A0A1Q8RNC3</accession>
<dbReference type="SUPFAM" id="SSF53756">
    <property type="entry name" value="UDP-Glycosyltransferase/glycogen phosphorylase"/>
    <property type="match status" value="1"/>
</dbReference>
<evidence type="ECO:0000313" key="3">
    <source>
        <dbReference type="Proteomes" id="UP000186583"/>
    </source>
</evidence>